<keyword evidence="2" id="KW-0812">Transmembrane</keyword>
<feature type="compositionally biased region" description="Pro residues" evidence="1">
    <location>
        <begin position="12"/>
        <end position="21"/>
    </location>
</feature>
<dbReference type="STRING" id="1935.B1H20_07185"/>
<evidence type="ECO:0000313" key="4">
    <source>
        <dbReference type="Proteomes" id="UP000192445"/>
    </source>
</evidence>
<reference evidence="3 4" key="1">
    <citation type="submission" date="2017-03" db="EMBL/GenBank/DDBJ databases">
        <title>Complete Genome Sequence of a natural compounds producer, Streptomyces violaceus S21.</title>
        <authorList>
            <person name="Zhong C."/>
            <person name="Zhao Z."/>
            <person name="Fu J."/>
            <person name="Zong G."/>
            <person name="Qin R."/>
            <person name="Cao G."/>
        </authorList>
    </citation>
    <scope>NUCLEOTIDE SEQUENCE [LARGE SCALE GENOMIC DNA]</scope>
    <source>
        <strain evidence="3 4">S21</strain>
    </source>
</reference>
<feature type="transmembrane region" description="Helical" evidence="2">
    <location>
        <begin position="52"/>
        <end position="73"/>
    </location>
</feature>
<feature type="region of interest" description="Disordered" evidence="1">
    <location>
        <begin position="224"/>
        <end position="277"/>
    </location>
</feature>
<dbReference type="Proteomes" id="UP000192445">
    <property type="component" value="Chromosome"/>
</dbReference>
<feature type="transmembrane region" description="Helical" evidence="2">
    <location>
        <begin position="178"/>
        <end position="197"/>
    </location>
</feature>
<sequence length="277" mass="27444">MAWHDGTVTAPLTPPDQPGPHDPWQAPPSGSHLAYASGSQDDPDTATELRQAALVAVLVALAGIVLGLLWLWLAPRVPLVADDTAVFLKNSEGEEAIGADGTFVLLALGFGALSAAAVFWRLRRGGVLVVVGLALGALAASLIAWRVGVWLGPSSDVVARAREAGRGVTFDAPLELHAVWAAVLAWPFAAMGIHLLLTAAFGPRDPEPEWAGFSGYYGGAVQGPRAGPGAGASGGPVEPSAGPAEASGSAGPAEPSGPAGPSGPGGPSSSAGGGGAG</sequence>
<dbReference type="OrthoDB" id="4350296at2"/>
<dbReference type="KEGG" id="svu:B1H20_07185"/>
<keyword evidence="2" id="KW-1133">Transmembrane helix</keyword>
<evidence type="ECO:0000256" key="1">
    <source>
        <dbReference type="SAM" id="MobiDB-lite"/>
    </source>
</evidence>
<gene>
    <name evidence="3" type="ORF">B1H20_07185</name>
</gene>
<evidence type="ECO:0000313" key="3">
    <source>
        <dbReference type="EMBL" id="ARF61212.1"/>
    </source>
</evidence>
<keyword evidence="2" id="KW-0472">Membrane</keyword>
<proteinExistence type="predicted"/>
<organism evidence="3 4">
    <name type="scientific">Streptomyces violaceoruber</name>
    <dbReference type="NCBI Taxonomy" id="1935"/>
    <lineage>
        <taxon>Bacteria</taxon>
        <taxon>Bacillati</taxon>
        <taxon>Actinomycetota</taxon>
        <taxon>Actinomycetes</taxon>
        <taxon>Kitasatosporales</taxon>
        <taxon>Streptomycetaceae</taxon>
        <taxon>Streptomyces</taxon>
        <taxon>Streptomyces violaceoruber group</taxon>
    </lineage>
</organism>
<feature type="transmembrane region" description="Helical" evidence="2">
    <location>
        <begin position="101"/>
        <end position="120"/>
    </location>
</feature>
<evidence type="ECO:0000256" key="2">
    <source>
        <dbReference type="SAM" id="Phobius"/>
    </source>
</evidence>
<feature type="compositionally biased region" description="Gly residues" evidence="1">
    <location>
        <begin position="260"/>
        <end position="277"/>
    </location>
</feature>
<dbReference type="AlphaFoldDB" id="A0A1V0U8D4"/>
<feature type="region of interest" description="Disordered" evidence="1">
    <location>
        <begin position="1"/>
        <end position="44"/>
    </location>
</feature>
<feature type="compositionally biased region" description="Gly residues" evidence="1">
    <location>
        <begin position="224"/>
        <end position="234"/>
    </location>
</feature>
<feature type="compositionally biased region" description="Low complexity" evidence="1">
    <location>
        <begin position="235"/>
        <end position="259"/>
    </location>
</feature>
<feature type="transmembrane region" description="Helical" evidence="2">
    <location>
        <begin position="127"/>
        <end position="147"/>
    </location>
</feature>
<protein>
    <submittedName>
        <fullName evidence="3">ABC transporter permease</fullName>
    </submittedName>
</protein>
<name>A0A1V0U8D4_STRVN</name>
<dbReference type="EMBL" id="CP020570">
    <property type="protein sequence ID" value="ARF61212.1"/>
    <property type="molecule type" value="Genomic_DNA"/>
</dbReference>
<dbReference type="RefSeq" id="WP_083192249.1">
    <property type="nucleotide sequence ID" value="NZ_CP020570.1"/>
</dbReference>
<accession>A0A1V0U8D4</accession>